<dbReference type="InterPro" id="IPR036390">
    <property type="entry name" value="WH_DNA-bd_sf"/>
</dbReference>
<dbReference type="Gene3D" id="3.40.1410.10">
    <property type="entry name" value="Chorismate lyase-like"/>
    <property type="match status" value="1"/>
</dbReference>
<evidence type="ECO:0000259" key="4">
    <source>
        <dbReference type="PROSITE" id="PS50949"/>
    </source>
</evidence>
<keyword evidence="1" id="KW-0805">Transcription regulation</keyword>
<dbReference type="PANTHER" id="PTHR44846:SF1">
    <property type="entry name" value="MANNOSYL-D-GLYCERATE TRANSPORT_METABOLISM SYSTEM REPRESSOR MNGR-RELATED"/>
    <property type="match status" value="1"/>
</dbReference>
<dbReference type="InterPro" id="IPR028978">
    <property type="entry name" value="Chorismate_lyase_/UTRA_dom_sf"/>
</dbReference>
<dbReference type="PANTHER" id="PTHR44846">
    <property type="entry name" value="MANNOSYL-D-GLYCERATE TRANSPORT/METABOLISM SYSTEM REPRESSOR MNGR-RELATED"/>
    <property type="match status" value="1"/>
</dbReference>
<dbReference type="GO" id="GO:0003677">
    <property type="term" value="F:DNA binding"/>
    <property type="evidence" value="ECO:0007669"/>
    <property type="project" value="UniProtKB-KW"/>
</dbReference>
<dbReference type="GO" id="GO:0003700">
    <property type="term" value="F:DNA-binding transcription factor activity"/>
    <property type="evidence" value="ECO:0007669"/>
    <property type="project" value="InterPro"/>
</dbReference>
<dbReference type="PROSITE" id="PS50949">
    <property type="entry name" value="HTH_GNTR"/>
    <property type="match status" value="1"/>
</dbReference>
<name>A0A545AN52_9ACTN</name>
<dbReference type="NCBIfam" id="TIGR02325">
    <property type="entry name" value="C_P_lyase_phnF"/>
    <property type="match status" value="1"/>
</dbReference>
<keyword evidence="2" id="KW-0238">DNA-binding</keyword>
<evidence type="ECO:0000256" key="3">
    <source>
        <dbReference type="ARBA" id="ARBA00023163"/>
    </source>
</evidence>
<keyword evidence="3" id="KW-0804">Transcription</keyword>
<dbReference type="Proteomes" id="UP000317982">
    <property type="component" value="Unassembled WGS sequence"/>
</dbReference>
<dbReference type="OrthoDB" id="3210131at2"/>
<evidence type="ECO:0000256" key="1">
    <source>
        <dbReference type="ARBA" id="ARBA00023015"/>
    </source>
</evidence>
<proteinExistence type="predicted"/>
<dbReference type="EMBL" id="VIRS01000020">
    <property type="protein sequence ID" value="TQS42175.1"/>
    <property type="molecule type" value="Genomic_DNA"/>
</dbReference>
<dbReference type="PRINTS" id="PR00035">
    <property type="entry name" value="HTHGNTR"/>
</dbReference>
<dbReference type="SUPFAM" id="SSF46785">
    <property type="entry name" value="Winged helix' DNA-binding domain"/>
    <property type="match status" value="1"/>
</dbReference>
<dbReference type="SMART" id="SM00345">
    <property type="entry name" value="HTH_GNTR"/>
    <property type="match status" value="1"/>
</dbReference>
<dbReference type="SUPFAM" id="SSF64288">
    <property type="entry name" value="Chorismate lyase-like"/>
    <property type="match status" value="1"/>
</dbReference>
<evidence type="ECO:0000256" key="2">
    <source>
        <dbReference type="ARBA" id="ARBA00023125"/>
    </source>
</evidence>
<accession>A0A545AN52</accession>
<dbReference type="InterPro" id="IPR011663">
    <property type="entry name" value="UTRA"/>
</dbReference>
<keyword evidence="6" id="KW-1185">Reference proteome</keyword>
<gene>
    <name evidence="5" type="primary">phnF</name>
    <name evidence="5" type="ORF">FL583_26115</name>
</gene>
<dbReference type="CDD" id="cd07377">
    <property type="entry name" value="WHTH_GntR"/>
    <property type="match status" value="1"/>
</dbReference>
<feature type="domain" description="HTH gntR-type" evidence="4">
    <location>
        <begin position="10"/>
        <end position="78"/>
    </location>
</feature>
<dbReference type="GO" id="GO:0045892">
    <property type="term" value="P:negative regulation of DNA-templated transcription"/>
    <property type="evidence" value="ECO:0007669"/>
    <property type="project" value="TreeGrafter"/>
</dbReference>
<dbReference type="Pfam" id="PF07702">
    <property type="entry name" value="UTRA"/>
    <property type="match status" value="1"/>
</dbReference>
<dbReference type="InterPro" id="IPR036388">
    <property type="entry name" value="WH-like_DNA-bd_sf"/>
</dbReference>
<protein>
    <submittedName>
        <fullName evidence="5">Phosphonate metabolism transcriptional regulator PhnF</fullName>
    </submittedName>
</protein>
<dbReference type="AlphaFoldDB" id="A0A545AN52"/>
<dbReference type="InterPro" id="IPR000524">
    <property type="entry name" value="Tscrpt_reg_HTH_GntR"/>
</dbReference>
<sequence length="242" mass="25723">MTANEGPSGYAAWRLIAEELRVDVTDGRIPVGGRLPSEAELAERFAVNRHTVRRAVAALAAEGLVEARRGSGTFVAPHTLVTHRIGTRTRMTDSLGPRSGDASARLLETAIEVPPPDVAAVLGEQVVRLEVVRSLSGRPISRGTHWFGLGRAPDLAAHFRRTGSITRSLEAGGIDDYVRVSTTISARHATADELSDLELSPGAVVLVARALDALPGGEPLSVGYTRFPAHLVELDVEHVPTA</sequence>
<dbReference type="Pfam" id="PF00392">
    <property type="entry name" value="GntR"/>
    <property type="match status" value="1"/>
</dbReference>
<reference evidence="5 6" key="1">
    <citation type="submission" date="2019-07" db="EMBL/GenBank/DDBJ databases">
        <title>Cryptosporangium phraense sp. nov., isolated from plant litter.</title>
        <authorList>
            <person name="Suriyachadkun C."/>
        </authorList>
    </citation>
    <scope>NUCLEOTIDE SEQUENCE [LARGE SCALE GENOMIC DNA]</scope>
    <source>
        <strain evidence="5 6">A-T 5661</strain>
    </source>
</reference>
<evidence type="ECO:0000313" key="5">
    <source>
        <dbReference type="EMBL" id="TQS42175.1"/>
    </source>
</evidence>
<dbReference type="InterPro" id="IPR050679">
    <property type="entry name" value="Bact_HTH_transcr_reg"/>
</dbReference>
<dbReference type="Gene3D" id="1.10.10.10">
    <property type="entry name" value="Winged helix-like DNA-binding domain superfamily/Winged helix DNA-binding domain"/>
    <property type="match status" value="1"/>
</dbReference>
<dbReference type="InParanoid" id="A0A545AN52"/>
<dbReference type="SMART" id="SM00866">
    <property type="entry name" value="UTRA"/>
    <property type="match status" value="1"/>
</dbReference>
<evidence type="ECO:0000313" key="6">
    <source>
        <dbReference type="Proteomes" id="UP000317982"/>
    </source>
</evidence>
<dbReference type="InterPro" id="IPR012702">
    <property type="entry name" value="CP_lyase_PhnF"/>
</dbReference>
<organism evidence="5 6">
    <name type="scientific">Cryptosporangium phraense</name>
    <dbReference type="NCBI Taxonomy" id="2593070"/>
    <lineage>
        <taxon>Bacteria</taxon>
        <taxon>Bacillati</taxon>
        <taxon>Actinomycetota</taxon>
        <taxon>Actinomycetes</taxon>
        <taxon>Cryptosporangiales</taxon>
        <taxon>Cryptosporangiaceae</taxon>
        <taxon>Cryptosporangium</taxon>
    </lineage>
</organism>
<comment type="caution">
    <text evidence="5">The sequence shown here is derived from an EMBL/GenBank/DDBJ whole genome shotgun (WGS) entry which is preliminary data.</text>
</comment>